<evidence type="ECO:0000313" key="3">
    <source>
        <dbReference type="EMBL" id="MFD1711514.1"/>
    </source>
</evidence>
<dbReference type="RefSeq" id="WP_147913698.1">
    <property type="nucleotide sequence ID" value="NZ_JBHUEJ010000027.1"/>
</dbReference>
<evidence type="ECO:0000313" key="4">
    <source>
        <dbReference type="Proteomes" id="UP001597304"/>
    </source>
</evidence>
<name>A0ABW4KV98_9BURK</name>
<evidence type="ECO:0008006" key="5">
    <source>
        <dbReference type="Google" id="ProtNLM"/>
    </source>
</evidence>
<dbReference type="Proteomes" id="UP001597304">
    <property type="component" value="Unassembled WGS sequence"/>
</dbReference>
<accession>A0ABW4KV98</accession>
<proteinExistence type="predicted"/>
<comment type="caution">
    <text evidence="3">The sequence shown here is derived from an EMBL/GenBank/DDBJ whole genome shotgun (WGS) entry which is preliminary data.</text>
</comment>
<feature type="region of interest" description="Disordered" evidence="1">
    <location>
        <begin position="35"/>
        <end position="97"/>
    </location>
</feature>
<organism evidence="3 4">
    <name type="scientific">Ottowia flava</name>
    <dbReference type="NCBI Taxonomy" id="2675430"/>
    <lineage>
        <taxon>Bacteria</taxon>
        <taxon>Pseudomonadati</taxon>
        <taxon>Pseudomonadota</taxon>
        <taxon>Betaproteobacteria</taxon>
        <taxon>Burkholderiales</taxon>
        <taxon>Comamonadaceae</taxon>
        <taxon>Ottowia</taxon>
    </lineage>
</organism>
<evidence type="ECO:0000256" key="1">
    <source>
        <dbReference type="SAM" id="MobiDB-lite"/>
    </source>
</evidence>
<evidence type="ECO:0000256" key="2">
    <source>
        <dbReference type="SAM" id="SignalP"/>
    </source>
</evidence>
<feature type="signal peptide" evidence="2">
    <location>
        <begin position="1"/>
        <end position="19"/>
    </location>
</feature>
<feature type="chain" id="PRO_5047069594" description="DUF4148 domain-containing protein" evidence="2">
    <location>
        <begin position="20"/>
        <end position="97"/>
    </location>
</feature>
<reference evidence="4" key="1">
    <citation type="journal article" date="2019" name="Int. J. Syst. Evol. Microbiol.">
        <title>The Global Catalogue of Microorganisms (GCM) 10K type strain sequencing project: providing services to taxonomists for standard genome sequencing and annotation.</title>
        <authorList>
            <consortium name="The Broad Institute Genomics Platform"/>
            <consortium name="The Broad Institute Genome Sequencing Center for Infectious Disease"/>
            <person name="Wu L."/>
            <person name="Ma J."/>
        </authorList>
    </citation>
    <scope>NUCLEOTIDE SEQUENCE [LARGE SCALE GENOMIC DNA]</scope>
    <source>
        <strain evidence="4">LMG 29247</strain>
    </source>
</reference>
<protein>
    <recommendedName>
        <fullName evidence="5">DUF4148 domain-containing protein</fullName>
    </recommendedName>
</protein>
<keyword evidence="2" id="KW-0732">Signal</keyword>
<keyword evidence="4" id="KW-1185">Reference proteome</keyword>
<gene>
    <name evidence="3" type="ORF">ACFSF0_12905</name>
</gene>
<dbReference type="EMBL" id="JBHUEJ010000027">
    <property type="protein sequence ID" value="MFD1711514.1"/>
    <property type="molecule type" value="Genomic_DNA"/>
</dbReference>
<sequence length="97" mass="10003">MHIPTTSAAIALAVFCANAAAQSATPAAGEMPLFQEKGLTHTTSTSTTRDAVQAKARSQRPLAGEVPAPTQAVLEPGQAKTERLAAPQRRPQRGDAG</sequence>